<dbReference type="HOGENOM" id="CLU_2654577_0_0_1"/>
<proteinExistence type="predicted"/>
<dbReference type="EMBL" id="JH659417">
    <property type="protein sequence ID" value="EXK25210.1"/>
    <property type="molecule type" value="Genomic_DNA"/>
</dbReference>
<protein>
    <submittedName>
        <fullName evidence="1">Uncharacterized protein</fullName>
    </submittedName>
</protein>
<dbReference type="AlphaFoldDB" id="W9Z1D5"/>
<dbReference type="Proteomes" id="UP000030703">
    <property type="component" value="Unassembled WGS sequence"/>
</dbReference>
<name>W9Z1D5_FUSOX</name>
<sequence length="76" mass="8176">MFWKSSYPGKARRAGRAGPSAIGFFLVEVDTNDSPLSPYWACRLCDAKGQPEFFAAAATSSAAGHLCIYVNETSRA</sequence>
<reference evidence="1" key="2">
    <citation type="submission" date="2012-05" db="EMBL/GenBank/DDBJ databases">
        <title>Annotation of the Genome Sequence of Fusarium oxysporum f. sp. melonis 26406.</title>
        <authorList>
            <consortium name="The Broad Institute Genomics Platform"/>
            <person name="Ma L.-J."/>
            <person name="Corby-Kistler H."/>
            <person name="Broz K."/>
            <person name="Gale L.R."/>
            <person name="Jonkers W."/>
            <person name="O'Donnell K."/>
            <person name="Ploetz R."/>
            <person name="Steinberg C."/>
            <person name="Schwartz D.C."/>
            <person name="VanEtten H."/>
            <person name="Zhou S."/>
            <person name="Young S.K."/>
            <person name="Zeng Q."/>
            <person name="Gargeya S."/>
            <person name="Fitzgerald M."/>
            <person name="Abouelleil A."/>
            <person name="Alvarado L."/>
            <person name="Chapman S.B."/>
            <person name="Gainer-Dewar J."/>
            <person name="Goldberg J."/>
            <person name="Griggs A."/>
            <person name="Gujja S."/>
            <person name="Hansen M."/>
            <person name="Howarth C."/>
            <person name="Imamovic A."/>
            <person name="Ireland A."/>
            <person name="Larimer J."/>
            <person name="McCowan C."/>
            <person name="Murphy C."/>
            <person name="Pearson M."/>
            <person name="Poon T.W."/>
            <person name="Priest M."/>
            <person name="Roberts A."/>
            <person name="Saif S."/>
            <person name="Shea T."/>
            <person name="Sykes S."/>
            <person name="Wortman J."/>
            <person name="Nusbaum C."/>
            <person name="Birren B."/>
        </authorList>
    </citation>
    <scope>NUCLEOTIDE SEQUENCE</scope>
    <source>
        <strain evidence="1">26406</strain>
    </source>
</reference>
<evidence type="ECO:0000313" key="1">
    <source>
        <dbReference type="EMBL" id="EXK25210.1"/>
    </source>
</evidence>
<organism evidence="1">
    <name type="scientific">Fusarium oxysporum f. sp. melonis 26406</name>
    <dbReference type="NCBI Taxonomy" id="1089452"/>
    <lineage>
        <taxon>Eukaryota</taxon>
        <taxon>Fungi</taxon>
        <taxon>Dikarya</taxon>
        <taxon>Ascomycota</taxon>
        <taxon>Pezizomycotina</taxon>
        <taxon>Sordariomycetes</taxon>
        <taxon>Hypocreomycetidae</taxon>
        <taxon>Hypocreales</taxon>
        <taxon>Nectriaceae</taxon>
        <taxon>Fusarium</taxon>
        <taxon>Fusarium oxysporum species complex</taxon>
    </lineage>
</organism>
<dbReference type="VEuPathDB" id="FungiDB:FOMG_18115"/>
<accession>W9Z1D5</accession>
<reference evidence="1" key="1">
    <citation type="submission" date="2012-04" db="EMBL/GenBank/DDBJ databases">
        <title>The Genome Sequence of Fusarium oxysporum melonis.</title>
        <authorList>
            <consortium name="The Broad Institute Genome Sequencing Platform"/>
            <person name="Ma L.-J."/>
            <person name="Gale L.R."/>
            <person name="Schwartz D.C."/>
            <person name="Zhou S."/>
            <person name="Corby-Kistler H."/>
            <person name="Young S.K."/>
            <person name="Zeng Q."/>
            <person name="Gargeya S."/>
            <person name="Fitzgerald M."/>
            <person name="Haas B."/>
            <person name="Abouelleil A."/>
            <person name="Alvarado L."/>
            <person name="Arachchi H.M."/>
            <person name="Berlin A."/>
            <person name="Brown A."/>
            <person name="Chapman S.B."/>
            <person name="Chen Z."/>
            <person name="Dunbar C."/>
            <person name="Freedman E."/>
            <person name="Gearin G."/>
            <person name="Goldberg J."/>
            <person name="Griggs A."/>
            <person name="Gujja S."/>
            <person name="Heiman D."/>
            <person name="Howarth C."/>
            <person name="Larson L."/>
            <person name="Lui A."/>
            <person name="MacDonald P.J.P."/>
            <person name="Montmayeur A."/>
            <person name="Murphy C."/>
            <person name="Neiman D."/>
            <person name="Pearson M."/>
            <person name="Priest M."/>
            <person name="Roberts A."/>
            <person name="Saif S."/>
            <person name="Shea T."/>
            <person name="Shenoy N."/>
            <person name="Sisk P."/>
            <person name="Stolte C."/>
            <person name="Sykes S."/>
            <person name="Wortman J."/>
            <person name="Nusbaum C."/>
            <person name="Birren B."/>
        </authorList>
    </citation>
    <scope>NUCLEOTIDE SEQUENCE</scope>
    <source>
        <strain evidence="1">26406</strain>
    </source>
</reference>
<gene>
    <name evidence="1" type="ORF">FOMG_18115</name>
</gene>